<accession>A0A6J8ASR3</accession>
<sequence length="306" mass="35846">MCIISTGVTVVMCIAIGARADLQTKLEIDKYIRQDYERNKHFCKSNVNKNINTITVAYNNHSDKLLRQMYDVQENGWNKQSEPPETKSDKYISQQMDGTNSQNHQKQINFQTDGWNKNQKQKSDKYISQQMDGTNSQNHQKQKSENISKQMDGTNSQNHQKQKSDGWNKQSEPPETKSDKYISQQMDGTNSQNHQKQKAISTFPNRWMEQTVRTTRNKKAISTFPNRWMEWKQKTISHFQTDGWNKQSEPPETKSDKYISQQMDGTNSQNHQKQKAISTFPNRWMEQTVDKQTDGWNKPEPPETKK</sequence>
<keyword evidence="2" id="KW-0732">Signal</keyword>
<protein>
    <submittedName>
        <fullName evidence="3">Uncharacterized protein</fullName>
    </submittedName>
</protein>
<reference evidence="3 4" key="1">
    <citation type="submission" date="2020-06" db="EMBL/GenBank/DDBJ databases">
        <authorList>
            <person name="Li R."/>
            <person name="Bekaert M."/>
        </authorList>
    </citation>
    <scope>NUCLEOTIDE SEQUENCE [LARGE SCALE GENOMIC DNA]</scope>
    <source>
        <strain evidence="4">wild</strain>
    </source>
</reference>
<feature type="region of interest" description="Disordered" evidence="1">
    <location>
        <begin position="240"/>
        <end position="306"/>
    </location>
</feature>
<name>A0A6J8ASR3_MYTCO</name>
<keyword evidence="4" id="KW-1185">Reference proteome</keyword>
<feature type="compositionally biased region" description="Polar residues" evidence="1">
    <location>
        <begin position="126"/>
        <end position="161"/>
    </location>
</feature>
<feature type="compositionally biased region" description="Polar residues" evidence="1">
    <location>
        <begin position="91"/>
        <end position="118"/>
    </location>
</feature>
<gene>
    <name evidence="3" type="ORF">MCOR_11016</name>
</gene>
<dbReference type="EMBL" id="CACVKT020001887">
    <property type="protein sequence ID" value="CAC5373172.1"/>
    <property type="molecule type" value="Genomic_DNA"/>
</dbReference>
<feature type="compositionally biased region" description="Polar residues" evidence="1">
    <location>
        <begin position="258"/>
        <end position="281"/>
    </location>
</feature>
<feature type="compositionally biased region" description="Basic and acidic residues" evidence="1">
    <location>
        <begin position="162"/>
        <end position="180"/>
    </location>
</feature>
<feature type="region of interest" description="Disordered" evidence="1">
    <location>
        <begin position="76"/>
        <end position="202"/>
    </location>
</feature>
<proteinExistence type="predicted"/>
<dbReference type="Proteomes" id="UP000507470">
    <property type="component" value="Unassembled WGS sequence"/>
</dbReference>
<feature type="compositionally biased region" description="Polar residues" evidence="1">
    <location>
        <begin position="181"/>
        <end position="202"/>
    </location>
</feature>
<dbReference type="AlphaFoldDB" id="A0A6J8ASR3"/>
<feature type="signal peptide" evidence="2">
    <location>
        <begin position="1"/>
        <end position="20"/>
    </location>
</feature>
<organism evidence="3 4">
    <name type="scientific">Mytilus coruscus</name>
    <name type="common">Sea mussel</name>
    <dbReference type="NCBI Taxonomy" id="42192"/>
    <lineage>
        <taxon>Eukaryota</taxon>
        <taxon>Metazoa</taxon>
        <taxon>Spiralia</taxon>
        <taxon>Lophotrochozoa</taxon>
        <taxon>Mollusca</taxon>
        <taxon>Bivalvia</taxon>
        <taxon>Autobranchia</taxon>
        <taxon>Pteriomorphia</taxon>
        <taxon>Mytilida</taxon>
        <taxon>Mytiloidea</taxon>
        <taxon>Mytilidae</taxon>
        <taxon>Mytilinae</taxon>
        <taxon>Mytilus</taxon>
    </lineage>
</organism>
<evidence type="ECO:0000313" key="3">
    <source>
        <dbReference type="EMBL" id="CAC5373172.1"/>
    </source>
</evidence>
<evidence type="ECO:0000256" key="1">
    <source>
        <dbReference type="SAM" id="MobiDB-lite"/>
    </source>
</evidence>
<feature type="chain" id="PRO_5027080330" evidence="2">
    <location>
        <begin position="21"/>
        <end position="306"/>
    </location>
</feature>
<evidence type="ECO:0000256" key="2">
    <source>
        <dbReference type="SAM" id="SignalP"/>
    </source>
</evidence>
<evidence type="ECO:0000313" key="4">
    <source>
        <dbReference type="Proteomes" id="UP000507470"/>
    </source>
</evidence>